<protein>
    <recommendedName>
        <fullName evidence="2">Cohesin domain-containing protein</fullName>
    </recommendedName>
</protein>
<evidence type="ECO:0000313" key="1">
    <source>
        <dbReference type="EMBL" id="GAI80119.1"/>
    </source>
</evidence>
<gene>
    <name evidence="1" type="ORF">S12H4_21030</name>
</gene>
<evidence type="ECO:0008006" key="2">
    <source>
        <dbReference type="Google" id="ProtNLM"/>
    </source>
</evidence>
<reference evidence="1" key="1">
    <citation type="journal article" date="2014" name="Front. Microbiol.">
        <title>High frequency of phylogenetically diverse reductive dehalogenase-homologous genes in deep subseafloor sedimentary metagenomes.</title>
        <authorList>
            <person name="Kawai M."/>
            <person name="Futagami T."/>
            <person name="Toyoda A."/>
            <person name="Takaki Y."/>
            <person name="Nishi S."/>
            <person name="Hori S."/>
            <person name="Arai W."/>
            <person name="Tsubouchi T."/>
            <person name="Morono Y."/>
            <person name="Uchiyama I."/>
            <person name="Ito T."/>
            <person name="Fujiyama A."/>
            <person name="Inagaki F."/>
            <person name="Takami H."/>
        </authorList>
    </citation>
    <scope>NUCLEOTIDE SEQUENCE</scope>
    <source>
        <strain evidence="1">Expedition CK06-06</strain>
    </source>
</reference>
<accession>X1TJB6</accession>
<feature type="non-terminal residue" evidence="1">
    <location>
        <position position="208"/>
    </location>
</feature>
<proteinExistence type="predicted"/>
<dbReference type="EMBL" id="BARW01010756">
    <property type="protein sequence ID" value="GAI80119.1"/>
    <property type="molecule type" value="Genomic_DNA"/>
</dbReference>
<dbReference type="AlphaFoldDB" id="X1TJB6"/>
<comment type="caution">
    <text evidence="1">The sequence shown here is derived from an EMBL/GenBank/DDBJ whole genome shotgun (WGS) entry which is preliminary data.</text>
</comment>
<organism evidence="1">
    <name type="scientific">marine sediment metagenome</name>
    <dbReference type="NCBI Taxonomy" id="412755"/>
    <lineage>
        <taxon>unclassified sequences</taxon>
        <taxon>metagenomes</taxon>
        <taxon>ecological metagenomes</taxon>
    </lineage>
</organism>
<name>X1TJB6_9ZZZZ</name>
<sequence>MKRFIGVLIVAIALMAFMAIPASAASLGISPSKIEVDVPSGGSTPVNFQVHYFSGELHVSLVDIPLEVEPTVFHITSSPEDIVVTFRDNTFDPQEYNGYVRFLSTGNATVGLAVNIAARVTVELSANIVEKPTPPPPTGGGGGAPTYYTDTNLFGTEKSFRISRTGEILKTIEATSEDGMFAITIPKGTIALDKDGKRLKGLEAAVDE</sequence>